<dbReference type="AlphaFoldDB" id="A0A532UZ23"/>
<comment type="subcellular location">
    <subcellularLocation>
        <location evidence="1">Cell membrane</location>
        <topology evidence="1">Multi-pass membrane protein</topology>
    </subcellularLocation>
</comment>
<keyword evidence="7 10" id="KW-0472">Membrane</keyword>
<keyword evidence="6 11" id="KW-1133">Transmembrane helix</keyword>
<keyword evidence="2 10" id="KW-1003">Cell membrane</keyword>
<dbReference type="GO" id="GO:0005886">
    <property type="term" value="C:plasma membrane"/>
    <property type="evidence" value="ECO:0007669"/>
    <property type="project" value="UniProtKB-SubCell"/>
</dbReference>
<dbReference type="GO" id="GO:0009252">
    <property type="term" value="P:peptidoglycan biosynthetic process"/>
    <property type="evidence" value="ECO:0007669"/>
    <property type="project" value="UniProtKB-UniRule"/>
</dbReference>
<sequence>MKSVEPQSALRGTALLFLGRILSRILGLGREVLAASFFGAGRGMDCFNLSFTFVTSMRQLFAEQFHTPIVPTYFQQKKENGMEAALRSIRVITTRLNVFTILICIAVFIWAHSLVSLVAPGFSAEKVDLSATMLRWFAVGGFGIILHRYYVGLHTCFFRYTAIAFAPLLLNVITIAVLVIFASRAGIVSLASGISLGFLAYVIVLYFLLPHRSDTTRLECGKDDPGVSRYSALLIPLFIAVSFEQVQLFVDRALASGLPEGALSAQGYAYRLVRMFSDFLIGTVGTVIFPVFSSLAVRRDKSEFFRNFSMAVQSVVLMLSIAGSLIICFSLPMVKILLERGAFTEEASQLTASLVVYYTVAFFAQALLVVMIRGFHALGNTRTPVITTVISVIVMIIADFMLIGPMGIHGLALATAIGYLLNLVLVYVLFTRKLPQGLSFMNLKMLFIGIFLALSLGWGLSRIWKFVETQRWVDSFFSQILGLVLLSAIAVFIYLLILHLLRVPALEFIIEKLRKSTISDRPPDLGAE</sequence>
<comment type="caution">
    <text evidence="12">The sequence shown here is derived from an EMBL/GenBank/DDBJ whole genome shotgun (WGS) entry which is preliminary data.</text>
</comment>
<evidence type="ECO:0000256" key="6">
    <source>
        <dbReference type="ARBA" id="ARBA00022989"/>
    </source>
</evidence>
<evidence type="ECO:0000256" key="2">
    <source>
        <dbReference type="ARBA" id="ARBA00022475"/>
    </source>
</evidence>
<evidence type="ECO:0000313" key="13">
    <source>
        <dbReference type="Proteomes" id="UP000319619"/>
    </source>
</evidence>
<accession>A0A532UZ23</accession>
<dbReference type="PANTHER" id="PTHR47019:SF1">
    <property type="entry name" value="LIPID II FLIPPASE MURJ"/>
    <property type="match status" value="1"/>
</dbReference>
<dbReference type="PRINTS" id="PR01806">
    <property type="entry name" value="VIRFACTRMVIN"/>
</dbReference>
<feature type="transmembrane region" description="Helical" evidence="11">
    <location>
        <begin position="157"/>
        <end position="181"/>
    </location>
</feature>
<feature type="transmembrane region" description="Helical" evidence="11">
    <location>
        <begin position="480"/>
        <end position="501"/>
    </location>
</feature>
<keyword evidence="10" id="KW-0813">Transport</keyword>
<name>A0A532UZ23_UNCL8</name>
<feature type="transmembrane region" description="Helical" evidence="11">
    <location>
        <begin position="96"/>
        <end position="113"/>
    </location>
</feature>
<gene>
    <name evidence="12" type="primary">mviN</name>
    <name evidence="12" type="ORF">CEE37_09685</name>
</gene>
<evidence type="ECO:0000256" key="9">
    <source>
        <dbReference type="ARBA" id="ARBA00061532"/>
    </source>
</evidence>
<comment type="function">
    <text evidence="8 10">Involved in peptidoglycan biosynthesis. Transports lipid-linked peptidoglycan precursors from the inner to the outer leaflet of the cytoplasmic membrane.</text>
</comment>
<keyword evidence="5 10" id="KW-0573">Peptidoglycan synthesis</keyword>
<dbReference type="GO" id="GO:0015648">
    <property type="term" value="F:lipid-linked peptidoglycan transporter activity"/>
    <property type="evidence" value="ECO:0007669"/>
    <property type="project" value="UniProtKB-UniRule"/>
</dbReference>
<dbReference type="GO" id="GO:0034204">
    <property type="term" value="P:lipid translocation"/>
    <property type="evidence" value="ECO:0007669"/>
    <property type="project" value="TreeGrafter"/>
</dbReference>
<reference evidence="12 13" key="1">
    <citation type="submission" date="2017-06" db="EMBL/GenBank/DDBJ databases">
        <title>Novel microbial phyla capable of carbon fixation and sulfur reduction in deep-sea sediments.</title>
        <authorList>
            <person name="Huang J."/>
            <person name="Baker B."/>
            <person name="Wang Y."/>
        </authorList>
    </citation>
    <scope>NUCLEOTIDE SEQUENCE [LARGE SCALE GENOMIC DNA]</scope>
    <source>
        <strain evidence="12">B3_LCP</strain>
    </source>
</reference>
<dbReference type="NCBIfam" id="TIGR01695">
    <property type="entry name" value="murJ_mviN"/>
    <property type="match status" value="1"/>
</dbReference>
<comment type="similarity">
    <text evidence="9 10">Belongs to the MurJ/MviN family.</text>
</comment>
<feature type="transmembrane region" description="Helical" evidence="11">
    <location>
        <begin position="384"/>
        <end position="404"/>
    </location>
</feature>
<evidence type="ECO:0000256" key="7">
    <source>
        <dbReference type="ARBA" id="ARBA00023136"/>
    </source>
</evidence>
<evidence type="ECO:0000256" key="11">
    <source>
        <dbReference type="SAM" id="Phobius"/>
    </source>
</evidence>
<feature type="transmembrane region" description="Helical" evidence="11">
    <location>
        <begin position="230"/>
        <end position="250"/>
    </location>
</feature>
<evidence type="ECO:0000256" key="3">
    <source>
        <dbReference type="ARBA" id="ARBA00022692"/>
    </source>
</evidence>
<dbReference type="InterPro" id="IPR051050">
    <property type="entry name" value="Lipid_II_flippase_MurJ/MviN"/>
</dbReference>
<dbReference type="GO" id="GO:0008360">
    <property type="term" value="P:regulation of cell shape"/>
    <property type="evidence" value="ECO:0007669"/>
    <property type="project" value="UniProtKB-UniRule"/>
</dbReference>
<feature type="transmembrane region" description="Helical" evidence="11">
    <location>
        <begin position="442"/>
        <end position="460"/>
    </location>
</feature>
<evidence type="ECO:0000256" key="10">
    <source>
        <dbReference type="PIRNR" id="PIRNR002869"/>
    </source>
</evidence>
<keyword evidence="4 10" id="KW-0133">Cell shape</keyword>
<dbReference type="PANTHER" id="PTHR47019">
    <property type="entry name" value="LIPID II FLIPPASE MURJ"/>
    <property type="match status" value="1"/>
</dbReference>
<evidence type="ECO:0000256" key="1">
    <source>
        <dbReference type="ARBA" id="ARBA00004651"/>
    </source>
</evidence>
<evidence type="ECO:0000256" key="5">
    <source>
        <dbReference type="ARBA" id="ARBA00022984"/>
    </source>
</evidence>
<dbReference type="Proteomes" id="UP000319619">
    <property type="component" value="Unassembled WGS sequence"/>
</dbReference>
<dbReference type="EMBL" id="NJBN01000006">
    <property type="protein sequence ID" value="TKJ39997.1"/>
    <property type="molecule type" value="Genomic_DNA"/>
</dbReference>
<dbReference type="Pfam" id="PF03023">
    <property type="entry name" value="MurJ"/>
    <property type="match status" value="1"/>
</dbReference>
<proteinExistence type="inferred from homology"/>
<evidence type="ECO:0000313" key="12">
    <source>
        <dbReference type="EMBL" id="TKJ39997.1"/>
    </source>
</evidence>
<feature type="transmembrane region" description="Helical" evidence="11">
    <location>
        <begin position="410"/>
        <end position="430"/>
    </location>
</feature>
<keyword evidence="3 11" id="KW-0812">Transmembrane</keyword>
<evidence type="ECO:0000256" key="4">
    <source>
        <dbReference type="ARBA" id="ARBA00022960"/>
    </source>
</evidence>
<feature type="transmembrane region" description="Helical" evidence="11">
    <location>
        <begin position="279"/>
        <end position="298"/>
    </location>
</feature>
<feature type="transmembrane region" description="Helical" evidence="11">
    <location>
        <begin position="310"/>
        <end position="334"/>
    </location>
</feature>
<protein>
    <recommendedName>
        <fullName evidence="10">Lipid II flippase</fullName>
    </recommendedName>
</protein>
<feature type="transmembrane region" description="Helical" evidence="11">
    <location>
        <begin position="354"/>
        <end position="372"/>
    </location>
</feature>
<evidence type="ECO:0000256" key="8">
    <source>
        <dbReference type="ARBA" id="ARBA00060041"/>
    </source>
</evidence>
<dbReference type="GO" id="GO:0071555">
    <property type="term" value="P:cell wall organization"/>
    <property type="evidence" value="ECO:0007669"/>
    <property type="project" value="UniProtKB-UniRule"/>
</dbReference>
<organism evidence="12 13">
    <name type="scientific">candidate division LCP-89 bacterium B3_LCP</name>
    <dbReference type="NCBI Taxonomy" id="2012998"/>
    <lineage>
        <taxon>Bacteria</taxon>
        <taxon>Pseudomonadati</taxon>
        <taxon>Bacteria division LCP-89</taxon>
    </lineage>
</organism>
<feature type="transmembrane region" description="Helical" evidence="11">
    <location>
        <begin position="187"/>
        <end position="209"/>
    </location>
</feature>
<dbReference type="InterPro" id="IPR004268">
    <property type="entry name" value="MurJ"/>
</dbReference>
<keyword evidence="10" id="KW-0961">Cell wall biogenesis/degradation</keyword>
<feature type="transmembrane region" description="Helical" evidence="11">
    <location>
        <begin position="133"/>
        <end position="150"/>
    </location>
</feature>
<dbReference type="PIRSF" id="PIRSF002869">
    <property type="entry name" value="MviN"/>
    <property type="match status" value="1"/>
</dbReference>